<evidence type="ECO:0000313" key="4">
    <source>
        <dbReference type="Proteomes" id="UP000007110"/>
    </source>
</evidence>
<dbReference type="GO" id="GO:0005886">
    <property type="term" value="C:plasma membrane"/>
    <property type="evidence" value="ECO:0000318"/>
    <property type="project" value="GO_Central"/>
</dbReference>
<dbReference type="OMA" id="IERSHHY"/>
<dbReference type="InterPro" id="IPR000195">
    <property type="entry name" value="Rab-GAP-TBC_dom"/>
</dbReference>
<feature type="compositionally biased region" description="Basic and acidic residues" evidence="1">
    <location>
        <begin position="518"/>
        <end position="542"/>
    </location>
</feature>
<dbReference type="SUPFAM" id="SSF47923">
    <property type="entry name" value="Ypt/Rab-GAP domain of gyp1p"/>
    <property type="match status" value="2"/>
</dbReference>
<feature type="region of interest" description="Disordered" evidence="1">
    <location>
        <begin position="611"/>
        <end position="675"/>
    </location>
</feature>
<dbReference type="Gene3D" id="1.10.10.750">
    <property type="entry name" value="Ypt/Rab-GAP domain of gyp1p, domain 1"/>
    <property type="match status" value="1"/>
</dbReference>
<dbReference type="PANTHER" id="PTHR47219">
    <property type="entry name" value="RAB GTPASE-ACTIVATING PROTEIN 1-LIKE"/>
    <property type="match status" value="1"/>
</dbReference>
<protein>
    <recommendedName>
        <fullName evidence="2">Rab-GAP TBC domain-containing protein</fullName>
    </recommendedName>
</protein>
<dbReference type="PROSITE" id="PS50086">
    <property type="entry name" value="TBC_RABGAP"/>
    <property type="match status" value="1"/>
</dbReference>
<evidence type="ECO:0000259" key="2">
    <source>
        <dbReference type="PROSITE" id="PS50086"/>
    </source>
</evidence>
<reference evidence="3" key="2">
    <citation type="submission" date="2021-01" db="UniProtKB">
        <authorList>
            <consortium name="EnsemblMetazoa"/>
        </authorList>
    </citation>
    <scope>IDENTIFICATION</scope>
</reference>
<evidence type="ECO:0000313" key="3">
    <source>
        <dbReference type="EnsemblMetazoa" id="XP_030845062"/>
    </source>
</evidence>
<dbReference type="InterPro" id="IPR050302">
    <property type="entry name" value="Rab_GAP_TBC_domain"/>
</dbReference>
<sequence>MEADKLIIRSKTPDGVLSFDEYGFAVFSEDQADIERSHNYTSSLENPSDEHQLAWERYVADWPSSYINSPNKLRYLLRKGTPRPLRPILWAKLLGCEQQQKTSSFSYSECVRAVRSQMVELGISEYCFHPHHQVLEDEDEEDTGRLREEEKERHHPAKMKHLIPLQILRQIVVDLERTFPTHRLFMGSKPEAKEGRASLFRLLSVYALYNPSVGYCQGMSYLVGMLLMVMKEEEDVFWAMVALFEKPKFLAGYFDMNLKRIQSHASLFQKLLGQRFPKVAKHFDSLGVQPLMYVTPWFMCLYTSLPCWDTILAIWDLILLDGVTTIFRVGLSLIDIHQHVILANTDLTKILPPLLHPKPEMVLHEILIPAVWKMNVEKWEIETLQAIVAEEEDPVHSGKKRRHQAEKTFGEVSQNSKRIRLEEKPKPAATSSFFQRVINIFTPQNQRDNELPGQGSSVTTSRGQHRQDTRHSHRLIQKGPGAARPARHRSSSKVKELSEGGSASGKAMKGGSGWNAASKEDLASSRKRMEQDDGCEAQERRTRSGFTALGSGQTRKESAMTDTSNSGRRRTPRKVPVEEDRVVFKGLRQVPLTPRSAGRSKLFGRLHAQVFGSEEPQGPPLSHPLEDPASPERRRRTPTKARRSLAKSPKQQQRTSPRVSTRSQRPPSRSSWLSPYCKQYMVNPAHKARHQTPLQKLHHINNAKDLHLSPPRSATPELDFDHVASPIRGTLDKENSPAQTVSLDGQVRSAPSMESLESTPDGVLSVLGEQNSQAWREMRSPLSERYSTLNENNNSLFKTPSHPMHLRPKQFTPGMYSARTPRSEERHLVGWQNPMNMPSARRLVCRSAKAQHSFKMFHTPTPVRQSKVLDLHQSPNLSSPEVELMTMCFGSPTATLNLSGMKLDD</sequence>
<dbReference type="InParanoid" id="A0A7M7P1T8"/>
<feature type="compositionally biased region" description="Basic residues" evidence="1">
    <location>
        <begin position="633"/>
        <end position="645"/>
    </location>
</feature>
<reference evidence="4" key="1">
    <citation type="submission" date="2015-02" db="EMBL/GenBank/DDBJ databases">
        <title>Genome sequencing for Strongylocentrotus purpuratus.</title>
        <authorList>
            <person name="Murali S."/>
            <person name="Liu Y."/>
            <person name="Vee V."/>
            <person name="English A."/>
            <person name="Wang M."/>
            <person name="Skinner E."/>
            <person name="Han Y."/>
            <person name="Muzny D.M."/>
            <person name="Worley K.C."/>
            <person name="Gibbs R.A."/>
        </authorList>
    </citation>
    <scope>NUCLEOTIDE SEQUENCE</scope>
</reference>
<dbReference type="Gene3D" id="1.10.472.80">
    <property type="entry name" value="Ypt/Rab-GAP domain of gyp1p, domain 3"/>
    <property type="match status" value="1"/>
</dbReference>
<proteinExistence type="predicted"/>
<dbReference type="FunFam" id="1.10.472.80:FF:000008">
    <property type="entry name" value="TBC1 domain family member 10A"/>
    <property type="match status" value="1"/>
</dbReference>
<dbReference type="EnsemblMetazoa" id="XM_030989202">
    <property type="protein sequence ID" value="XP_030845062"/>
    <property type="gene ID" value="LOC100888703"/>
</dbReference>
<feature type="region of interest" description="Disordered" evidence="1">
    <location>
        <begin position="443"/>
        <end position="577"/>
    </location>
</feature>
<dbReference type="GO" id="GO:0005096">
    <property type="term" value="F:GTPase activator activity"/>
    <property type="evidence" value="ECO:0000318"/>
    <property type="project" value="GO_Central"/>
</dbReference>
<feature type="compositionally biased region" description="Low complexity" evidence="1">
    <location>
        <begin position="651"/>
        <end position="671"/>
    </location>
</feature>
<name>A0A7M7P1T8_STRPU</name>
<dbReference type="SMART" id="SM00164">
    <property type="entry name" value="TBC"/>
    <property type="match status" value="1"/>
</dbReference>
<dbReference type="Gene3D" id="1.10.8.270">
    <property type="entry name" value="putative rabgap domain of human tbc1 domain family member 14 like domains"/>
    <property type="match status" value="1"/>
</dbReference>
<dbReference type="Proteomes" id="UP000007110">
    <property type="component" value="Unassembled WGS sequence"/>
</dbReference>
<dbReference type="Pfam" id="PF00566">
    <property type="entry name" value="RabGAP-TBC"/>
    <property type="match status" value="1"/>
</dbReference>
<dbReference type="PANTHER" id="PTHR47219:SF9">
    <property type="entry name" value="GTPASE ACTIVATING PROTEIN AND CENTROSOME-ASSOCIATED, ISOFORM B"/>
    <property type="match status" value="1"/>
</dbReference>
<dbReference type="FunFam" id="1.10.8.270:FF:000016">
    <property type="entry name" value="TBC1 domain family member 2A"/>
    <property type="match status" value="1"/>
</dbReference>
<feature type="domain" description="Rab-GAP TBC" evidence="2">
    <location>
        <begin position="80"/>
        <end position="322"/>
    </location>
</feature>
<keyword evidence="4" id="KW-1185">Reference proteome</keyword>
<evidence type="ECO:0000256" key="1">
    <source>
        <dbReference type="SAM" id="MobiDB-lite"/>
    </source>
</evidence>
<organism evidence="3 4">
    <name type="scientific">Strongylocentrotus purpuratus</name>
    <name type="common">Purple sea urchin</name>
    <dbReference type="NCBI Taxonomy" id="7668"/>
    <lineage>
        <taxon>Eukaryota</taxon>
        <taxon>Metazoa</taxon>
        <taxon>Echinodermata</taxon>
        <taxon>Eleutherozoa</taxon>
        <taxon>Echinozoa</taxon>
        <taxon>Echinoidea</taxon>
        <taxon>Euechinoidea</taxon>
        <taxon>Echinacea</taxon>
        <taxon>Camarodonta</taxon>
        <taxon>Echinidea</taxon>
        <taxon>Strongylocentrotidae</taxon>
        <taxon>Strongylocentrotus</taxon>
    </lineage>
</organism>
<feature type="region of interest" description="Disordered" evidence="1">
    <location>
        <begin position="392"/>
        <end position="428"/>
    </location>
</feature>
<dbReference type="OrthoDB" id="294251at2759"/>
<dbReference type="GO" id="GO:0005737">
    <property type="term" value="C:cytoplasm"/>
    <property type="evidence" value="ECO:0000318"/>
    <property type="project" value="GO_Central"/>
</dbReference>
<dbReference type="InterPro" id="IPR035969">
    <property type="entry name" value="Rab-GAP_TBC_sf"/>
</dbReference>
<dbReference type="KEGG" id="spu:100888703"/>
<dbReference type="GeneID" id="100888703"/>
<dbReference type="AlphaFoldDB" id="A0A7M7P1T8"/>
<dbReference type="RefSeq" id="XP_030845062.1">
    <property type="nucleotide sequence ID" value="XM_030989202.1"/>
</dbReference>
<accession>A0A7M7P1T8</accession>